<keyword evidence="8 10" id="KW-0472">Membrane</keyword>
<evidence type="ECO:0000256" key="7">
    <source>
        <dbReference type="ARBA" id="ARBA00023065"/>
    </source>
</evidence>
<dbReference type="PANTHER" id="PTHR43562">
    <property type="entry name" value="NAPA-TYPE SODIUM/HYDROGEN ANTIPORTER"/>
    <property type="match status" value="1"/>
</dbReference>
<feature type="domain" description="Cation/H+ exchanger transmembrane" evidence="11">
    <location>
        <begin position="31"/>
        <end position="403"/>
    </location>
</feature>
<dbReference type="GO" id="GO:0015297">
    <property type="term" value="F:antiporter activity"/>
    <property type="evidence" value="ECO:0007669"/>
    <property type="project" value="UniProtKB-KW"/>
</dbReference>
<dbReference type="InterPro" id="IPR006153">
    <property type="entry name" value="Cation/H_exchanger_TM"/>
</dbReference>
<feature type="transmembrane region" description="Helical" evidence="10">
    <location>
        <begin position="382"/>
        <end position="405"/>
    </location>
</feature>
<proteinExistence type="predicted"/>
<protein>
    <submittedName>
        <fullName evidence="12">Putative Na(+)/H(+) antiporter</fullName>
    </submittedName>
</protein>
<feature type="transmembrane region" description="Helical" evidence="10">
    <location>
        <begin position="294"/>
        <end position="313"/>
    </location>
</feature>
<dbReference type="GO" id="GO:0006814">
    <property type="term" value="P:sodium ion transport"/>
    <property type="evidence" value="ECO:0007669"/>
    <property type="project" value="UniProtKB-KW"/>
</dbReference>
<dbReference type="Proteomes" id="UP000031465">
    <property type="component" value="Unassembled WGS sequence"/>
</dbReference>
<evidence type="ECO:0000256" key="5">
    <source>
        <dbReference type="ARBA" id="ARBA00022989"/>
    </source>
</evidence>
<evidence type="ECO:0000256" key="2">
    <source>
        <dbReference type="ARBA" id="ARBA00022448"/>
    </source>
</evidence>
<keyword evidence="7" id="KW-0406">Ion transport</keyword>
<feature type="transmembrane region" description="Helical" evidence="10">
    <location>
        <begin position="68"/>
        <end position="85"/>
    </location>
</feature>
<keyword evidence="2" id="KW-0813">Transport</keyword>
<gene>
    <name evidence="12" type="primary">napA</name>
    <name evidence="12" type="ORF">DB44_AL00770</name>
</gene>
<dbReference type="GO" id="GO:1902600">
    <property type="term" value="P:proton transmembrane transport"/>
    <property type="evidence" value="ECO:0007669"/>
    <property type="project" value="InterPro"/>
</dbReference>
<dbReference type="GO" id="GO:0016020">
    <property type="term" value="C:membrane"/>
    <property type="evidence" value="ECO:0007669"/>
    <property type="project" value="UniProtKB-SubCell"/>
</dbReference>
<keyword evidence="6" id="KW-0915">Sodium</keyword>
<reference evidence="12 13" key="1">
    <citation type="journal article" date="2014" name="Mol. Biol. Evol.">
        <title>Massive expansion of Ubiquitination-related gene families within the Chlamydiae.</title>
        <authorList>
            <person name="Domman D."/>
            <person name="Collingro A."/>
            <person name="Lagkouvardos I."/>
            <person name="Gehre L."/>
            <person name="Weinmaier T."/>
            <person name="Rattei T."/>
            <person name="Subtil A."/>
            <person name="Horn M."/>
        </authorList>
    </citation>
    <scope>NUCLEOTIDE SEQUENCE [LARGE SCALE GENOMIC DNA]</scope>
    <source>
        <strain evidence="12 13">EI2</strain>
    </source>
</reference>
<dbReference type="Pfam" id="PF00999">
    <property type="entry name" value="Na_H_Exchanger"/>
    <property type="match status" value="1"/>
</dbReference>
<comment type="subcellular location">
    <subcellularLocation>
        <location evidence="1">Membrane</location>
        <topology evidence="1">Multi-pass membrane protein</topology>
    </subcellularLocation>
</comment>
<evidence type="ECO:0000259" key="11">
    <source>
        <dbReference type="Pfam" id="PF00999"/>
    </source>
</evidence>
<evidence type="ECO:0000256" key="3">
    <source>
        <dbReference type="ARBA" id="ARBA00022449"/>
    </source>
</evidence>
<feature type="transmembrane region" description="Helical" evidence="10">
    <location>
        <begin position="161"/>
        <end position="181"/>
    </location>
</feature>
<accession>A0A0C1HIJ4</accession>
<keyword evidence="3" id="KW-0050">Antiport</keyword>
<evidence type="ECO:0000256" key="9">
    <source>
        <dbReference type="ARBA" id="ARBA00023201"/>
    </source>
</evidence>
<feature type="transmembrane region" description="Helical" evidence="10">
    <location>
        <begin position="13"/>
        <end position="32"/>
    </location>
</feature>
<dbReference type="InterPro" id="IPR038770">
    <property type="entry name" value="Na+/solute_symporter_sf"/>
</dbReference>
<keyword evidence="9" id="KW-0739">Sodium transport</keyword>
<dbReference type="PANTHER" id="PTHR43562:SF3">
    <property type="entry name" value="SODIUM ION_PROTON EXCHANGER (EUROFUNG)"/>
    <property type="match status" value="1"/>
</dbReference>
<feature type="transmembrane region" description="Helical" evidence="10">
    <location>
        <begin position="227"/>
        <end position="248"/>
    </location>
</feature>
<feature type="transmembrane region" description="Helical" evidence="10">
    <location>
        <begin position="319"/>
        <end position="337"/>
    </location>
</feature>
<keyword evidence="4 10" id="KW-0812">Transmembrane</keyword>
<evidence type="ECO:0000313" key="12">
    <source>
        <dbReference type="EMBL" id="KIC74383.1"/>
    </source>
</evidence>
<evidence type="ECO:0000256" key="6">
    <source>
        <dbReference type="ARBA" id="ARBA00023053"/>
    </source>
</evidence>
<evidence type="ECO:0000256" key="8">
    <source>
        <dbReference type="ARBA" id="ARBA00023136"/>
    </source>
</evidence>
<feature type="transmembrane region" description="Helical" evidence="10">
    <location>
        <begin position="123"/>
        <end position="149"/>
    </location>
</feature>
<name>A0A0C1HIJ4_9BACT</name>
<dbReference type="AlphaFoldDB" id="A0A0C1HIJ4"/>
<dbReference type="Gene3D" id="1.20.1530.20">
    <property type="match status" value="1"/>
</dbReference>
<feature type="transmembrane region" description="Helical" evidence="10">
    <location>
        <begin position="254"/>
        <end position="274"/>
    </location>
</feature>
<evidence type="ECO:0000256" key="4">
    <source>
        <dbReference type="ARBA" id="ARBA00022692"/>
    </source>
</evidence>
<evidence type="ECO:0000313" key="13">
    <source>
        <dbReference type="Proteomes" id="UP000031465"/>
    </source>
</evidence>
<feature type="transmembrane region" description="Helical" evidence="10">
    <location>
        <begin position="193"/>
        <end position="215"/>
    </location>
</feature>
<organism evidence="12 13">
    <name type="scientific">Candidatus Protochlamydia amoebophila</name>
    <dbReference type="NCBI Taxonomy" id="362787"/>
    <lineage>
        <taxon>Bacteria</taxon>
        <taxon>Pseudomonadati</taxon>
        <taxon>Chlamydiota</taxon>
        <taxon>Chlamydiia</taxon>
        <taxon>Parachlamydiales</taxon>
        <taxon>Parachlamydiaceae</taxon>
        <taxon>Candidatus Protochlamydia</taxon>
    </lineage>
</organism>
<evidence type="ECO:0000256" key="1">
    <source>
        <dbReference type="ARBA" id="ARBA00004141"/>
    </source>
</evidence>
<feature type="transmembrane region" description="Helical" evidence="10">
    <location>
        <begin position="97"/>
        <end position="117"/>
    </location>
</feature>
<dbReference type="EMBL" id="JSAN01000011">
    <property type="protein sequence ID" value="KIC74383.1"/>
    <property type="molecule type" value="Genomic_DNA"/>
</dbReference>
<comment type="caution">
    <text evidence="12">The sequence shown here is derived from an EMBL/GenBank/DDBJ whole genome shotgun (WGS) entry which is preliminary data.</text>
</comment>
<sequence length="422" mass="46282">MILIFGETIGGKVLIQNFFLQLVIILFAARFLGEIASRCNIPSVIGELFAGILIGPSLFGLIAPTDTIKLLSEIGLILLLFEVGLETDLSRLAKTGFKPFLVALGGIIFPFAAGFMISYNIFYLNLLTSLFIASTLTATSIGITIRVLTDLKKHASDEAQIVLGAAVVDDILGIIILSMLYEFSVSGGIDLLNVSKIIILVFLFLFLAPIAAKLISQIVKYYDVKSATPGLIPTIIISLILFFAWLAHQMGAPALLGGFAAGLALSRQFFIPFLSMQQNIHFAHRVEEQMKPIVHLFTPIFFVTIGLSLNLRAIDWSSFFIWSLSLAILAAAILGKFASGFLLFKDSKWVKWAVGLAMIPRGEVGLIFAEVGKNVKIFNDDIYASMVIVITITTIIAPILLRMFYSYKEKNFVKLLSKDKAK</sequence>
<dbReference type="PATRIC" id="fig|362787.3.peg.110"/>
<keyword evidence="5 10" id="KW-1133">Transmembrane helix</keyword>
<feature type="transmembrane region" description="Helical" evidence="10">
    <location>
        <begin position="44"/>
        <end position="62"/>
    </location>
</feature>
<evidence type="ECO:0000256" key="10">
    <source>
        <dbReference type="SAM" id="Phobius"/>
    </source>
</evidence>